<accession>A0AAQ1JU35</accession>
<evidence type="ECO:0000256" key="2">
    <source>
        <dbReference type="ARBA" id="ARBA00023002"/>
    </source>
</evidence>
<dbReference type="GO" id="GO:0016491">
    <property type="term" value="F:oxidoreductase activity"/>
    <property type="evidence" value="ECO:0007669"/>
    <property type="project" value="UniProtKB-KW"/>
</dbReference>
<gene>
    <name evidence="3" type="ORF">SAMN05216550_10735</name>
</gene>
<dbReference type="InterPro" id="IPR002347">
    <property type="entry name" value="SDR_fam"/>
</dbReference>
<dbReference type="AlphaFoldDB" id="A0AAQ1JU35"/>
<dbReference type="FunFam" id="3.40.50.720:FF:000084">
    <property type="entry name" value="Short-chain dehydrogenase reductase"/>
    <property type="match status" value="1"/>
</dbReference>
<dbReference type="SUPFAM" id="SSF51735">
    <property type="entry name" value="NAD(P)-binding Rossmann-fold domains"/>
    <property type="match status" value="1"/>
</dbReference>
<keyword evidence="2" id="KW-0560">Oxidoreductase</keyword>
<reference evidence="3 4" key="1">
    <citation type="submission" date="2016-10" db="EMBL/GenBank/DDBJ databases">
        <authorList>
            <person name="Varghese N."/>
            <person name="Submissions S."/>
        </authorList>
    </citation>
    <scope>NUCLEOTIDE SEQUENCE [LARGE SCALE GENOMIC DNA]</scope>
    <source>
        <strain evidence="3 4">LMG 22274</strain>
    </source>
</reference>
<dbReference type="PRINTS" id="PR00080">
    <property type="entry name" value="SDRFAMILY"/>
</dbReference>
<dbReference type="InterPro" id="IPR036291">
    <property type="entry name" value="NAD(P)-bd_dom_sf"/>
</dbReference>
<organism evidence="3 4">
    <name type="scientific">Paraburkholderia tropica</name>
    <dbReference type="NCBI Taxonomy" id="92647"/>
    <lineage>
        <taxon>Bacteria</taxon>
        <taxon>Pseudomonadati</taxon>
        <taxon>Pseudomonadota</taxon>
        <taxon>Betaproteobacteria</taxon>
        <taxon>Burkholderiales</taxon>
        <taxon>Burkholderiaceae</taxon>
        <taxon>Paraburkholderia</taxon>
    </lineage>
</organism>
<dbReference type="CDD" id="cd05233">
    <property type="entry name" value="SDR_c"/>
    <property type="match status" value="1"/>
</dbReference>
<evidence type="ECO:0000313" key="4">
    <source>
        <dbReference type="Proteomes" id="UP000183529"/>
    </source>
</evidence>
<dbReference type="Gene3D" id="3.40.50.720">
    <property type="entry name" value="NAD(P)-binding Rossmann-like Domain"/>
    <property type="match status" value="1"/>
</dbReference>
<protein>
    <submittedName>
        <fullName evidence="3">3-oxoacyl-[acyl-carrier protein] reductase</fullName>
    </submittedName>
</protein>
<dbReference type="Pfam" id="PF13561">
    <property type="entry name" value="adh_short_C2"/>
    <property type="match status" value="1"/>
</dbReference>
<dbReference type="InterPro" id="IPR020904">
    <property type="entry name" value="Sc_DH/Rdtase_CS"/>
</dbReference>
<name>A0AAQ1JU35_9BURK</name>
<evidence type="ECO:0000313" key="3">
    <source>
        <dbReference type="EMBL" id="SEJ66006.1"/>
    </source>
</evidence>
<dbReference type="EMBL" id="FNZM01000007">
    <property type="protein sequence ID" value="SEJ66006.1"/>
    <property type="molecule type" value="Genomic_DNA"/>
</dbReference>
<comment type="caution">
    <text evidence="3">The sequence shown here is derived from an EMBL/GenBank/DDBJ whole genome shotgun (WGS) entry which is preliminary data.</text>
</comment>
<dbReference type="PANTHER" id="PTHR43639:SF1">
    <property type="entry name" value="SHORT-CHAIN DEHYDROGENASE_REDUCTASE FAMILY PROTEIN"/>
    <property type="match status" value="1"/>
</dbReference>
<comment type="similarity">
    <text evidence="1">Belongs to the short-chain dehydrogenases/reductases (SDR) family.</text>
</comment>
<evidence type="ECO:0000256" key="1">
    <source>
        <dbReference type="ARBA" id="ARBA00006484"/>
    </source>
</evidence>
<proteinExistence type="inferred from homology"/>
<dbReference type="PRINTS" id="PR00081">
    <property type="entry name" value="GDHRDH"/>
</dbReference>
<dbReference type="PANTHER" id="PTHR43639">
    <property type="entry name" value="OXIDOREDUCTASE, SHORT-CHAIN DEHYDROGENASE/REDUCTASE FAMILY (AFU_ORTHOLOGUE AFUA_5G02870)"/>
    <property type="match status" value="1"/>
</dbReference>
<dbReference type="PROSITE" id="PS00061">
    <property type="entry name" value="ADH_SHORT"/>
    <property type="match status" value="1"/>
</dbReference>
<dbReference type="RefSeq" id="WP_074983441.1">
    <property type="nucleotide sequence ID" value="NZ_CADFGN010000008.1"/>
</dbReference>
<sequence>MTKFTTLNGERPVALVTGATGGLGEQICRSLALAGCAVVAGYRSSADAAHALVAQLDGEGHSALAAPVTDTAALTRLADDVATRYNRCDVLVNCAGTTRFVAHDDLDGMPDALIDDVLATNVRGPFAMVRALRPLLDRSTLAGGAVVVNISSIAAQTAMGSNVIYCASKAALDNLTKSLARALAPRIRVVSVSPGLVDTEFVKSMDTAWRDEQAARTPLGRLADPQEIAQAVLVAARDLRFTTGCVLPVDGGRPLR</sequence>
<dbReference type="Proteomes" id="UP000183529">
    <property type="component" value="Unassembled WGS sequence"/>
</dbReference>